<sequence length="86" mass="9293">MCGLLKGDNRRPAQSGPMTAGRYAAREEERQNHGYPNNYIPPAKLVDSDSRMPLTVGQAAYGRSGNSKGPLTAGRAAAGFRNSRWD</sequence>
<dbReference type="EMBL" id="WIXE01001684">
    <property type="protein sequence ID" value="KAK5985479.1"/>
    <property type="molecule type" value="Genomic_DNA"/>
</dbReference>
<evidence type="ECO:0000256" key="1">
    <source>
        <dbReference type="SAM" id="MobiDB-lite"/>
    </source>
</evidence>
<accession>A0AAN8FYV9</accession>
<reference evidence="2 3" key="1">
    <citation type="submission" date="2019-10" db="EMBL/GenBank/DDBJ databases">
        <title>Assembly and Annotation for the nematode Trichostrongylus colubriformis.</title>
        <authorList>
            <person name="Martin J."/>
        </authorList>
    </citation>
    <scope>NUCLEOTIDE SEQUENCE [LARGE SCALE GENOMIC DNA]</scope>
    <source>
        <strain evidence="2">G859</strain>
        <tissue evidence="2">Whole worm</tissue>
    </source>
</reference>
<proteinExistence type="predicted"/>
<comment type="caution">
    <text evidence="2">The sequence shown here is derived from an EMBL/GenBank/DDBJ whole genome shotgun (WGS) entry which is preliminary data.</text>
</comment>
<keyword evidence="3" id="KW-1185">Reference proteome</keyword>
<feature type="region of interest" description="Disordered" evidence="1">
    <location>
        <begin position="59"/>
        <end position="86"/>
    </location>
</feature>
<evidence type="ECO:0000313" key="3">
    <source>
        <dbReference type="Proteomes" id="UP001331761"/>
    </source>
</evidence>
<dbReference type="Proteomes" id="UP001331761">
    <property type="component" value="Unassembled WGS sequence"/>
</dbReference>
<organism evidence="2 3">
    <name type="scientific">Trichostrongylus colubriformis</name>
    <name type="common">Black scour worm</name>
    <dbReference type="NCBI Taxonomy" id="6319"/>
    <lineage>
        <taxon>Eukaryota</taxon>
        <taxon>Metazoa</taxon>
        <taxon>Ecdysozoa</taxon>
        <taxon>Nematoda</taxon>
        <taxon>Chromadorea</taxon>
        <taxon>Rhabditida</taxon>
        <taxon>Rhabditina</taxon>
        <taxon>Rhabditomorpha</taxon>
        <taxon>Strongyloidea</taxon>
        <taxon>Trichostrongylidae</taxon>
        <taxon>Trichostrongylus</taxon>
    </lineage>
</organism>
<protein>
    <submittedName>
        <fullName evidence="2">Uncharacterized protein</fullName>
    </submittedName>
</protein>
<dbReference type="AlphaFoldDB" id="A0AAN8FYV9"/>
<evidence type="ECO:0000313" key="2">
    <source>
        <dbReference type="EMBL" id="KAK5985479.1"/>
    </source>
</evidence>
<gene>
    <name evidence="2" type="ORF">GCK32_022863</name>
</gene>
<feature type="region of interest" description="Disordered" evidence="1">
    <location>
        <begin position="1"/>
        <end position="46"/>
    </location>
</feature>
<name>A0AAN8FYV9_TRICO</name>